<accession>A0A1S9GTV2</accession>
<dbReference type="EMBL" id="SMBI01000019">
    <property type="protein sequence ID" value="TCU15494.1"/>
    <property type="molecule type" value="Genomic_DNA"/>
</dbReference>
<evidence type="ECO:0000313" key="1">
    <source>
        <dbReference type="EMBL" id="MBB3166610.1"/>
    </source>
</evidence>
<dbReference type="AlphaFoldDB" id="A0A1S9GTV2"/>
<evidence type="ECO:0000313" key="4">
    <source>
        <dbReference type="Proteomes" id="UP000542811"/>
    </source>
</evidence>
<dbReference type="Proteomes" id="UP000542811">
    <property type="component" value="Unassembled WGS sequence"/>
</dbReference>
<sequence length="189" mass="20327">MNPFAKTVAGLFLVVGPESNSPLDAERICSGLIQKLSEDASRNLDARTWQNAVQMVPDQIESATTSQTVNCIMPLGGLPGNLAMFCTGAVSGSHRPTLAKSIGSYLGKFGKPTAFNCLILDQSDTAEIHLYLTCLNVTEGRKSEKFSISSTQLSATLNLSNKQTQATITKVFGSFPATSDQPFYLRMLN</sequence>
<name>A0A1S9GTV2_9HYPH</name>
<evidence type="ECO:0000313" key="3">
    <source>
        <dbReference type="Proteomes" id="UP000295021"/>
    </source>
</evidence>
<dbReference type="Proteomes" id="UP000295021">
    <property type="component" value="Unassembled WGS sequence"/>
</dbReference>
<protein>
    <submittedName>
        <fullName evidence="2">Uncharacterized protein</fullName>
    </submittedName>
</protein>
<organism evidence="2 3">
    <name type="scientific">Rhizobium laguerreae</name>
    <dbReference type="NCBI Taxonomy" id="1076926"/>
    <lineage>
        <taxon>Bacteria</taxon>
        <taxon>Pseudomonadati</taxon>
        <taxon>Pseudomonadota</taxon>
        <taxon>Alphaproteobacteria</taxon>
        <taxon>Hyphomicrobiales</taxon>
        <taxon>Rhizobiaceae</taxon>
        <taxon>Rhizobium/Agrobacterium group</taxon>
        <taxon>Rhizobium</taxon>
    </lineage>
</organism>
<reference evidence="2 3" key="1">
    <citation type="submission" date="2019-03" db="EMBL/GenBank/DDBJ databases">
        <title>Genomic Encyclopedia of Type Strains, Phase IV (KMG-V): Genome sequencing to study the core and pangenomes of soil and plant-associated prokaryotes.</title>
        <authorList>
            <person name="Whitman W."/>
        </authorList>
    </citation>
    <scope>NUCLEOTIDE SEQUENCE [LARGE SCALE GENOMIC DNA]</scope>
    <source>
        <strain evidence="2 3">FB403</strain>
    </source>
</reference>
<dbReference type="EMBL" id="JACHXX010000019">
    <property type="protein sequence ID" value="MBB3166610.1"/>
    <property type="molecule type" value="Genomic_DNA"/>
</dbReference>
<proteinExistence type="predicted"/>
<dbReference type="RefSeq" id="WP_020048093.1">
    <property type="nucleotide sequence ID" value="NZ_JACHXX010000019.1"/>
</dbReference>
<gene>
    <name evidence="2" type="ORF">EV131_11941</name>
    <name evidence="1" type="ORF">FHS25_007128</name>
</gene>
<keyword evidence="4" id="KW-1185">Reference proteome</keyword>
<evidence type="ECO:0000313" key="2">
    <source>
        <dbReference type="EMBL" id="TCU15494.1"/>
    </source>
</evidence>
<reference evidence="1 4" key="2">
    <citation type="submission" date="2020-08" db="EMBL/GenBank/DDBJ databases">
        <title>Genomic Encyclopedia of Type Strains, Phase III (KMG-III): the genomes of soil and plant-associated and newly described type strains.</title>
        <authorList>
            <person name="Whitman W."/>
        </authorList>
    </citation>
    <scope>NUCLEOTIDE SEQUENCE [LARGE SCALE GENOMIC DNA]</scope>
    <source>
        <strain evidence="1 4">CECT 8280</strain>
    </source>
</reference>
<comment type="caution">
    <text evidence="2">The sequence shown here is derived from an EMBL/GenBank/DDBJ whole genome shotgun (WGS) entry which is preliminary data.</text>
</comment>